<dbReference type="PROSITE" id="PS50026">
    <property type="entry name" value="EGF_3"/>
    <property type="match status" value="1"/>
</dbReference>
<evidence type="ECO:0000256" key="2">
    <source>
        <dbReference type="SAM" id="Phobius"/>
    </source>
</evidence>
<evidence type="ECO:0000313" key="4">
    <source>
        <dbReference type="EMBL" id="SBP63630.1"/>
    </source>
</evidence>
<dbReference type="SUPFAM" id="SSF57196">
    <property type="entry name" value="EGF/Laminin"/>
    <property type="match status" value="1"/>
</dbReference>
<sequence length="109" mass="11595">MESSSPLTTPGGFDSNHPTCGETHCSGHGSCVAPLGGGFSLVCDCHLGYQGKSCEGTVNGAMSLPLTISVLAVIIGLLIFAFVFAKFRQKHKKKKRQRLAENHSYNISI</sequence>
<accession>A0A1A8BAW6</accession>
<organism evidence="4">
    <name type="scientific">Nothobranchius furzeri</name>
    <name type="common">Turquoise killifish</name>
    <dbReference type="NCBI Taxonomy" id="105023"/>
    <lineage>
        <taxon>Eukaryota</taxon>
        <taxon>Metazoa</taxon>
        <taxon>Chordata</taxon>
        <taxon>Craniata</taxon>
        <taxon>Vertebrata</taxon>
        <taxon>Euteleostomi</taxon>
        <taxon>Actinopterygii</taxon>
        <taxon>Neopterygii</taxon>
        <taxon>Teleostei</taxon>
        <taxon>Neoteleostei</taxon>
        <taxon>Acanthomorphata</taxon>
        <taxon>Ovalentaria</taxon>
        <taxon>Atherinomorphae</taxon>
        <taxon>Cyprinodontiformes</taxon>
        <taxon>Nothobranchiidae</taxon>
        <taxon>Nothobranchius</taxon>
    </lineage>
</organism>
<dbReference type="AlphaFoldDB" id="A0A1A8BAW6"/>
<keyword evidence="2" id="KW-1133">Transmembrane helix</keyword>
<dbReference type="EMBL" id="HADY01025145">
    <property type="protein sequence ID" value="SBP63630.1"/>
    <property type="molecule type" value="Transcribed_RNA"/>
</dbReference>
<keyword evidence="2" id="KW-0472">Membrane</keyword>
<keyword evidence="1" id="KW-1015">Disulfide bond</keyword>
<keyword evidence="2" id="KW-0812">Transmembrane</keyword>
<name>A0A1A8BAW6_NOTFU</name>
<keyword evidence="1" id="KW-0245">EGF-like domain</keyword>
<gene>
    <name evidence="4" type="primary">Nfu_g_1_006297</name>
</gene>
<feature type="domain" description="EGF-like" evidence="3">
    <location>
        <begin position="16"/>
        <end position="55"/>
    </location>
</feature>
<comment type="caution">
    <text evidence="1">Lacks conserved residue(s) required for the propagation of feature annotation.</text>
</comment>
<reference evidence="4" key="2">
    <citation type="submission" date="2016-06" db="EMBL/GenBank/DDBJ databases">
        <title>The genome of a short-lived fish provides insights into sex chromosome evolution and the genetic control of aging.</title>
        <authorList>
            <person name="Reichwald K."/>
            <person name="Felder M."/>
            <person name="Petzold A."/>
            <person name="Koch P."/>
            <person name="Groth M."/>
            <person name="Platzer M."/>
        </authorList>
    </citation>
    <scope>NUCLEOTIDE SEQUENCE</scope>
    <source>
        <tissue evidence="4">Brain</tissue>
    </source>
</reference>
<dbReference type="CDD" id="cd00054">
    <property type="entry name" value="EGF_CA"/>
    <property type="match status" value="1"/>
</dbReference>
<dbReference type="InterPro" id="IPR000742">
    <property type="entry name" value="EGF"/>
</dbReference>
<evidence type="ECO:0000259" key="3">
    <source>
        <dbReference type="PROSITE" id="PS50026"/>
    </source>
</evidence>
<protein>
    <recommendedName>
        <fullName evidence="3">EGF-like domain-containing protein</fullName>
    </recommendedName>
</protein>
<feature type="transmembrane region" description="Helical" evidence="2">
    <location>
        <begin position="66"/>
        <end position="87"/>
    </location>
</feature>
<evidence type="ECO:0000256" key="1">
    <source>
        <dbReference type="PROSITE-ProRule" id="PRU00076"/>
    </source>
</evidence>
<dbReference type="PROSITE" id="PS00022">
    <property type="entry name" value="EGF_1"/>
    <property type="match status" value="1"/>
</dbReference>
<feature type="disulfide bond" evidence="1">
    <location>
        <begin position="45"/>
        <end position="54"/>
    </location>
</feature>
<reference evidence="4" key="1">
    <citation type="submission" date="2016-05" db="EMBL/GenBank/DDBJ databases">
        <authorList>
            <person name="Lavstsen T."/>
            <person name="Jespersen J.S."/>
        </authorList>
    </citation>
    <scope>NUCLEOTIDE SEQUENCE</scope>
    <source>
        <tissue evidence="4">Brain</tissue>
    </source>
</reference>
<dbReference type="PROSITE" id="PS01186">
    <property type="entry name" value="EGF_2"/>
    <property type="match status" value="1"/>
</dbReference>
<proteinExistence type="predicted"/>